<feature type="transmembrane region" description="Helical" evidence="1">
    <location>
        <begin position="48"/>
        <end position="67"/>
    </location>
</feature>
<dbReference type="InterPro" id="IPR048136">
    <property type="entry name" value="STM3941-like"/>
</dbReference>
<keyword evidence="3" id="KW-1185">Reference proteome</keyword>
<dbReference type="EMBL" id="JBHMEX010000026">
    <property type="protein sequence ID" value="MFB9063870.1"/>
    <property type="molecule type" value="Genomic_DNA"/>
</dbReference>
<keyword evidence="1" id="KW-0472">Membrane</keyword>
<sequence length="177" mass="20212">MKKETKLYRDTRKAKNILLFTGSIAILLAILFLYSTGLLDDELKIKPVVISGSLLLIMFFISLKILVKIIDKTPLIEIDTIGFSGSTTPLSKAFGRIEWSDVTNIKLKNVREDTLVVATLGNAEKFRNHISKIVWEMAHDEQNSELNLMYSVSEIDIDAQELYDLLLSYWKTQEKKN</sequence>
<keyword evidence="1" id="KW-0812">Transmembrane</keyword>
<dbReference type="RefSeq" id="WP_290262329.1">
    <property type="nucleotide sequence ID" value="NZ_JAUFQQ010000003.1"/>
</dbReference>
<keyword evidence="1" id="KW-1133">Transmembrane helix</keyword>
<accession>A0ABV5FK04</accession>
<proteinExistence type="predicted"/>
<evidence type="ECO:0000256" key="1">
    <source>
        <dbReference type="SAM" id="Phobius"/>
    </source>
</evidence>
<dbReference type="Proteomes" id="UP001589589">
    <property type="component" value="Unassembled WGS sequence"/>
</dbReference>
<evidence type="ECO:0000313" key="2">
    <source>
        <dbReference type="EMBL" id="MFB9063870.1"/>
    </source>
</evidence>
<organism evidence="2 3">
    <name type="scientific">Flavobacterium branchiarum</name>
    <dbReference type="NCBI Taxonomy" id="1114870"/>
    <lineage>
        <taxon>Bacteria</taxon>
        <taxon>Pseudomonadati</taxon>
        <taxon>Bacteroidota</taxon>
        <taxon>Flavobacteriia</taxon>
        <taxon>Flavobacteriales</taxon>
        <taxon>Flavobacteriaceae</taxon>
        <taxon>Flavobacterium</taxon>
    </lineage>
</organism>
<dbReference type="NCBIfam" id="NF041635">
    <property type="entry name" value="STM3941_fam"/>
    <property type="match status" value="1"/>
</dbReference>
<gene>
    <name evidence="2" type="ORF">ACFFUQ_07520</name>
</gene>
<reference evidence="2 3" key="1">
    <citation type="submission" date="2024-09" db="EMBL/GenBank/DDBJ databases">
        <authorList>
            <person name="Sun Q."/>
            <person name="Mori K."/>
        </authorList>
    </citation>
    <scope>NUCLEOTIDE SEQUENCE [LARGE SCALE GENOMIC DNA]</scope>
    <source>
        <strain evidence="2 3">CECT 7908</strain>
    </source>
</reference>
<comment type="caution">
    <text evidence="2">The sequence shown here is derived from an EMBL/GenBank/DDBJ whole genome shotgun (WGS) entry which is preliminary data.</text>
</comment>
<protein>
    <submittedName>
        <fullName evidence="2">STM3941 family protein</fullName>
    </submittedName>
</protein>
<evidence type="ECO:0000313" key="3">
    <source>
        <dbReference type="Proteomes" id="UP001589589"/>
    </source>
</evidence>
<name>A0ABV5FK04_9FLAO</name>
<feature type="transmembrane region" description="Helical" evidence="1">
    <location>
        <begin position="16"/>
        <end position="36"/>
    </location>
</feature>